<reference evidence="3" key="1">
    <citation type="submission" date="2017-02" db="UniProtKB">
        <authorList>
            <consortium name="WormBaseParasite"/>
        </authorList>
    </citation>
    <scope>IDENTIFICATION</scope>
</reference>
<keyword evidence="2" id="KW-1185">Reference proteome</keyword>
<feature type="region of interest" description="Disordered" evidence="1">
    <location>
        <begin position="1"/>
        <end position="36"/>
    </location>
</feature>
<evidence type="ECO:0000256" key="1">
    <source>
        <dbReference type="SAM" id="MobiDB-lite"/>
    </source>
</evidence>
<dbReference type="WBParaSite" id="EEL_0000297001-mRNA-1">
    <property type="protein sequence ID" value="EEL_0000297001-mRNA-1"/>
    <property type="gene ID" value="EEL_0000297001"/>
</dbReference>
<feature type="compositionally biased region" description="Polar residues" evidence="1">
    <location>
        <begin position="27"/>
        <end position="36"/>
    </location>
</feature>
<name>A0A0R3RNB0_9BILA</name>
<evidence type="ECO:0000313" key="3">
    <source>
        <dbReference type="WBParaSite" id="EEL_0000297001-mRNA-1"/>
    </source>
</evidence>
<accession>A0A0R3RNB0</accession>
<sequence length="104" mass="11811">MRVASDGLPSYSLNSNPHQHLQQQQHFSSPPCDNSSKWENVGRVWVDMMKTIRSPQLALAAHKYIMNTLFSVLEADQQLAGTDPNATRIRIKDNVPQIEITMHQ</sequence>
<organism evidence="2 3">
    <name type="scientific">Elaeophora elaphi</name>
    <dbReference type="NCBI Taxonomy" id="1147741"/>
    <lineage>
        <taxon>Eukaryota</taxon>
        <taxon>Metazoa</taxon>
        <taxon>Ecdysozoa</taxon>
        <taxon>Nematoda</taxon>
        <taxon>Chromadorea</taxon>
        <taxon>Rhabditida</taxon>
        <taxon>Spirurina</taxon>
        <taxon>Spiruromorpha</taxon>
        <taxon>Filarioidea</taxon>
        <taxon>Onchocercidae</taxon>
        <taxon>Elaeophora</taxon>
    </lineage>
</organism>
<dbReference type="AlphaFoldDB" id="A0A0R3RNB0"/>
<dbReference type="Proteomes" id="UP000050640">
    <property type="component" value="Unplaced"/>
</dbReference>
<proteinExistence type="predicted"/>
<protein>
    <submittedName>
        <fullName evidence="3">Uncharacterized protein</fullName>
    </submittedName>
</protein>
<evidence type="ECO:0000313" key="2">
    <source>
        <dbReference type="Proteomes" id="UP000050640"/>
    </source>
</evidence>